<evidence type="ECO:0000313" key="2">
    <source>
        <dbReference type="Proteomes" id="UP000053424"/>
    </source>
</evidence>
<gene>
    <name evidence="1" type="ORF">M413DRAFT_12350</name>
</gene>
<organism evidence="1 2">
    <name type="scientific">Hebeloma cylindrosporum</name>
    <dbReference type="NCBI Taxonomy" id="76867"/>
    <lineage>
        <taxon>Eukaryota</taxon>
        <taxon>Fungi</taxon>
        <taxon>Dikarya</taxon>
        <taxon>Basidiomycota</taxon>
        <taxon>Agaricomycotina</taxon>
        <taxon>Agaricomycetes</taxon>
        <taxon>Agaricomycetidae</taxon>
        <taxon>Agaricales</taxon>
        <taxon>Agaricineae</taxon>
        <taxon>Hymenogastraceae</taxon>
        <taxon>Hebeloma</taxon>
    </lineage>
</organism>
<keyword evidence="2" id="KW-1185">Reference proteome</keyword>
<reference evidence="1 2" key="1">
    <citation type="submission" date="2014-04" db="EMBL/GenBank/DDBJ databases">
        <authorList>
            <consortium name="DOE Joint Genome Institute"/>
            <person name="Kuo A."/>
            <person name="Gay G."/>
            <person name="Dore J."/>
            <person name="Kohler A."/>
            <person name="Nagy L.G."/>
            <person name="Floudas D."/>
            <person name="Copeland A."/>
            <person name="Barry K.W."/>
            <person name="Cichocki N."/>
            <person name="Veneault-Fourrey C."/>
            <person name="LaButti K."/>
            <person name="Lindquist E.A."/>
            <person name="Lipzen A."/>
            <person name="Lundell T."/>
            <person name="Morin E."/>
            <person name="Murat C."/>
            <person name="Sun H."/>
            <person name="Tunlid A."/>
            <person name="Henrissat B."/>
            <person name="Grigoriev I.V."/>
            <person name="Hibbett D.S."/>
            <person name="Martin F."/>
            <person name="Nordberg H.P."/>
            <person name="Cantor M.N."/>
            <person name="Hua S.X."/>
        </authorList>
    </citation>
    <scope>NUCLEOTIDE SEQUENCE [LARGE SCALE GENOMIC DNA]</scope>
    <source>
        <strain evidence="2">h7</strain>
    </source>
</reference>
<dbReference type="Proteomes" id="UP000053424">
    <property type="component" value="Unassembled WGS sequence"/>
</dbReference>
<sequence length="152" mass="16863">MTTLPDYSNDPTSSITENFRRLAIQEGWTKKSQTYKKERKAFIAEAVETGFTSHFGVNASSLQAWQSLCGTIGIENMEGLTSIKRCKKAMSGIYVNLVDLVDARTAGTKVSKTFSSPTGLAKYIRKTKKTFPKERAKKSPMLRQFLIVVGGN</sequence>
<dbReference type="PANTHER" id="PTHR38846:SF1">
    <property type="entry name" value="C3H1-TYPE DOMAIN-CONTAINING PROTEIN"/>
    <property type="match status" value="1"/>
</dbReference>
<dbReference type="PANTHER" id="PTHR38846">
    <property type="entry name" value="C3H1-TYPE DOMAIN-CONTAINING PROTEIN"/>
    <property type="match status" value="1"/>
</dbReference>
<evidence type="ECO:0000313" key="1">
    <source>
        <dbReference type="EMBL" id="KIM39019.1"/>
    </source>
</evidence>
<proteinExistence type="predicted"/>
<protein>
    <submittedName>
        <fullName evidence="1">Uncharacterized protein</fullName>
    </submittedName>
</protein>
<dbReference type="HOGENOM" id="CLU_053382_5_0_1"/>
<dbReference type="OrthoDB" id="6105938at2759"/>
<reference evidence="2" key="2">
    <citation type="submission" date="2015-01" db="EMBL/GenBank/DDBJ databases">
        <title>Evolutionary Origins and Diversification of the Mycorrhizal Mutualists.</title>
        <authorList>
            <consortium name="DOE Joint Genome Institute"/>
            <consortium name="Mycorrhizal Genomics Consortium"/>
            <person name="Kohler A."/>
            <person name="Kuo A."/>
            <person name="Nagy L.G."/>
            <person name="Floudas D."/>
            <person name="Copeland A."/>
            <person name="Barry K.W."/>
            <person name="Cichocki N."/>
            <person name="Veneault-Fourrey C."/>
            <person name="LaButti K."/>
            <person name="Lindquist E.A."/>
            <person name="Lipzen A."/>
            <person name="Lundell T."/>
            <person name="Morin E."/>
            <person name="Murat C."/>
            <person name="Riley R."/>
            <person name="Ohm R."/>
            <person name="Sun H."/>
            <person name="Tunlid A."/>
            <person name="Henrissat B."/>
            <person name="Grigoriev I.V."/>
            <person name="Hibbett D.S."/>
            <person name="Martin F."/>
        </authorList>
    </citation>
    <scope>NUCLEOTIDE SEQUENCE [LARGE SCALE GENOMIC DNA]</scope>
    <source>
        <strain evidence="2">h7</strain>
    </source>
</reference>
<dbReference type="AlphaFoldDB" id="A0A0C3C407"/>
<name>A0A0C3C407_HEBCY</name>
<dbReference type="EMBL" id="KN831787">
    <property type="protein sequence ID" value="KIM39019.1"/>
    <property type="molecule type" value="Genomic_DNA"/>
</dbReference>
<accession>A0A0C3C407</accession>